<evidence type="ECO:0000313" key="8">
    <source>
        <dbReference type="EMBL" id="GMR46379.1"/>
    </source>
</evidence>
<dbReference type="Pfam" id="PF10317">
    <property type="entry name" value="7TM_GPCR_Srd"/>
    <property type="match status" value="1"/>
</dbReference>
<keyword evidence="5 6" id="KW-0472">Membrane</keyword>
<dbReference type="EMBL" id="BTRK01000004">
    <property type="protein sequence ID" value="GMR46379.1"/>
    <property type="molecule type" value="Genomic_DNA"/>
</dbReference>
<dbReference type="InterPro" id="IPR019421">
    <property type="entry name" value="7TM_GPCR_serpentine_rcpt_Srd"/>
</dbReference>
<evidence type="ECO:0000256" key="3">
    <source>
        <dbReference type="ARBA" id="ARBA00022692"/>
    </source>
</evidence>
<sequence>TIIGILANSLLITLILTKTPPAIRTYSRLILCAAIWNHHVSAMHAQTAHRLHNLPRGMVLIFYGLCNALHERLCWAAFGITEQLIIVNDALICLSFFFRLHVTTRLPPPTYKILIAVAFVVVATLTTSVGYYRVLDQGREYASASKDEGLFNYTRAAPFISVTINLARFYYFIIENIQGFLDFTFDDTHFVLGWTNSASEIFFVSAILLRFLTARKFRALQALNVQLLILFCFVIASANVALDLYRVGDSQIPGFIVLPV</sequence>
<reference evidence="9" key="1">
    <citation type="submission" date="2022-10" db="EMBL/GenBank/DDBJ databases">
        <title>Genome assembly of Pristionchus species.</title>
        <authorList>
            <person name="Yoshida K."/>
            <person name="Sommer R.J."/>
        </authorList>
    </citation>
    <scope>NUCLEOTIDE SEQUENCE [LARGE SCALE GENOMIC DNA]</scope>
    <source>
        <strain evidence="9">RS5460</strain>
    </source>
</reference>
<dbReference type="GO" id="GO:0016020">
    <property type="term" value="C:membrane"/>
    <property type="evidence" value="ECO:0007669"/>
    <property type="project" value="UniProtKB-SubCell"/>
</dbReference>
<protein>
    <recommendedName>
        <fullName evidence="10">G protein-coupled receptor</fullName>
    </recommendedName>
</protein>
<feature type="non-terminal residue" evidence="8">
    <location>
        <position position="1"/>
    </location>
</feature>
<feature type="non-terminal residue" evidence="8">
    <location>
        <position position="260"/>
    </location>
</feature>
<proteinExistence type="inferred from homology"/>
<evidence type="ECO:0000256" key="5">
    <source>
        <dbReference type="ARBA" id="ARBA00023136"/>
    </source>
</evidence>
<feature type="transmembrane region" description="Helical" evidence="6">
    <location>
        <begin position="73"/>
        <end position="98"/>
    </location>
</feature>
<dbReference type="Proteomes" id="UP001328107">
    <property type="component" value="Unassembled WGS sequence"/>
</dbReference>
<feature type="transmembrane region" description="Helical" evidence="6">
    <location>
        <begin position="113"/>
        <end position="135"/>
    </location>
</feature>
<comment type="similarity">
    <text evidence="2">Belongs to the nematode receptor-like protein srd family.</text>
</comment>
<feature type="signal peptide" evidence="7">
    <location>
        <begin position="1"/>
        <end position="17"/>
    </location>
</feature>
<feature type="transmembrane region" description="Helical" evidence="6">
    <location>
        <begin position="225"/>
        <end position="245"/>
    </location>
</feature>
<accession>A0AAN5HZF2</accession>
<organism evidence="8 9">
    <name type="scientific">Pristionchus mayeri</name>
    <dbReference type="NCBI Taxonomy" id="1317129"/>
    <lineage>
        <taxon>Eukaryota</taxon>
        <taxon>Metazoa</taxon>
        <taxon>Ecdysozoa</taxon>
        <taxon>Nematoda</taxon>
        <taxon>Chromadorea</taxon>
        <taxon>Rhabditida</taxon>
        <taxon>Rhabditina</taxon>
        <taxon>Diplogasteromorpha</taxon>
        <taxon>Diplogasteroidea</taxon>
        <taxon>Neodiplogasteridae</taxon>
        <taxon>Pristionchus</taxon>
    </lineage>
</organism>
<dbReference type="AlphaFoldDB" id="A0AAN5HZF2"/>
<feature type="transmembrane region" description="Helical" evidence="6">
    <location>
        <begin position="194"/>
        <end position="213"/>
    </location>
</feature>
<keyword evidence="3 6" id="KW-0812">Transmembrane</keyword>
<evidence type="ECO:0000313" key="9">
    <source>
        <dbReference type="Proteomes" id="UP001328107"/>
    </source>
</evidence>
<dbReference type="InterPro" id="IPR050920">
    <property type="entry name" value="Nematode_rcpt-like_delta"/>
</dbReference>
<keyword evidence="7" id="KW-0732">Signal</keyword>
<comment type="caution">
    <text evidence="8">The sequence shown here is derived from an EMBL/GenBank/DDBJ whole genome shotgun (WGS) entry which is preliminary data.</text>
</comment>
<dbReference type="PANTHER" id="PTHR22945:SF40">
    <property type="entry name" value="SERPENTINE RECEPTOR, CLASS D (DELTA)-RELATED"/>
    <property type="match status" value="1"/>
</dbReference>
<evidence type="ECO:0000256" key="7">
    <source>
        <dbReference type="SAM" id="SignalP"/>
    </source>
</evidence>
<gene>
    <name evidence="8" type="ORF">PMAYCL1PPCAC_16574</name>
</gene>
<evidence type="ECO:0000256" key="1">
    <source>
        <dbReference type="ARBA" id="ARBA00004141"/>
    </source>
</evidence>
<evidence type="ECO:0000256" key="2">
    <source>
        <dbReference type="ARBA" id="ARBA00009166"/>
    </source>
</evidence>
<dbReference type="PANTHER" id="PTHR22945">
    <property type="entry name" value="SERPENTINE RECEPTOR, CLASS D DELTA"/>
    <property type="match status" value="1"/>
</dbReference>
<evidence type="ECO:0000256" key="6">
    <source>
        <dbReference type="SAM" id="Phobius"/>
    </source>
</evidence>
<keyword evidence="9" id="KW-1185">Reference proteome</keyword>
<evidence type="ECO:0008006" key="10">
    <source>
        <dbReference type="Google" id="ProtNLM"/>
    </source>
</evidence>
<keyword evidence="4 6" id="KW-1133">Transmembrane helix</keyword>
<evidence type="ECO:0000256" key="4">
    <source>
        <dbReference type="ARBA" id="ARBA00022989"/>
    </source>
</evidence>
<feature type="chain" id="PRO_5042827140" description="G protein-coupled receptor" evidence="7">
    <location>
        <begin position="18"/>
        <end position="260"/>
    </location>
</feature>
<comment type="subcellular location">
    <subcellularLocation>
        <location evidence="1">Membrane</location>
        <topology evidence="1">Multi-pass membrane protein</topology>
    </subcellularLocation>
</comment>
<name>A0AAN5HZF2_9BILA</name>
<feature type="transmembrane region" description="Helical" evidence="6">
    <location>
        <begin position="156"/>
        <end position="174"/>
    </location>
</feature>